<keyword evidence="1 2" id="KW-0238">DNA-binding</keyword>
<evidence type="ECO:0000313" key="5">
    <source>
        <dbReference type="Proteomes" id="UP000190080"/>
    </source>
</evidence>
<dbReference type="Pfam" id="PF00440">
    <property type="entry name" value="TetR_N"/>
    <property type="match status" value="1"/>
</dbReference>
<evidence type="ECO:0000259" key="3">
    <source>
        <dbReference type="PROSITE" id="PS50977"/>
    </source>
</evidence>
<dbReference type="EMBL" id="MZGV01000004">
    <property type="protein sequence ID" value="OPJ64471.1"/>
    <property type="molecule type" value="Genomic_DNA"/>
</dbReference>
<dbReference type="InterPro" id="IPR009057">
    <property type="entry name" value="Homeodomain-like_sf"/>
</dbReference>
<proteinExistence type="predicted"/>
<dbReference type="Gene3D" id="1.10.10.60">
    <property type="entry name" value="Homeodomain-like"/>
    <property type="match status" value="1"/>
</dbReference>
<protein>
    <submittedName>
        <fullName evidence="4">Fatty acid metabolism regulator protein</fullName>
    </submittedName>
</protein>
<dbReference type="PROSITE" id="PS01081">
    <property type="entry name" value="HTH_TETR_1"/>
    <property type="match status" value="1"/>
</dbReference>
<dbReference type="PROSITE" id="PS50977">
    <property type="entry name" value="HTH_TETR_2"/>
    <property type="match status" value="1"/>
</dbReference>
<dbReference type="PRINTS" id="PR00455">
    <property type="entry name" value="HTHTETR"/>
</dbReference>
<dbReference type="PANTHER" id="PTHR43479:SF11">
    <property type="entry name" value="ACREF_ENVCD OPERON REPRESSOR-RELATED"/>
    <property type="match status" value="1"/>
</dbReference>
<comment type="caution">
    <text evidence="4">The sequence shown here is derived from an EMBL/GenBank/DDBJ whole genome shotgun (WGS) entry which is preliminary data.</text>
</comment>
<dbReference type="Gene3D" id="1.10.357.10">
    <property type="entry name" value="Tetracycline Repressor, domain 2"/>
    <property type="match status" value="1"/>
</dbReference>
<dbReference type="InterPro" id="IPR001647">
    <property type="entry name" value="HTH_TetR"/>
</dbReference>
<dbReference type="InterPro" id="IPR050624">
    <property type="entry name" value="HTH-type_Tx_Regulator"/>
</dbReference>
<dbReference type="AlphaFoldDB" id="A0A1V4IWP8"/>
<name>A0A1V4IWP8_9CLOT</name>
<dbReference type="SUPFAM" id="SSF46689">
    <property type="entry name" value="Homeodomain-like"/>
    <property type="match status" value="1"/>
</dbReference>
<evidence type="ECO:0000256" key="2">
    <source>
        <dbReference type="PROSITE-ProRule" id="PRU00335"/>
    </source>
</evidence>
<dbReference type="InterPro" id="IPR023772">
    <property type="entry name" value="DNA-bd_HTH_TetR-type_CS"/>
</dbReference>
<reference evidence="4 5" key="1">
    <citation type="submission" date="2017-03" db="EMBL/GenBank/DDBJ databases">
        <title>Genome sequence of Clostridium oryzae DSM 28571.</title>
        <authorList>
            <person name="Poehlein A."/>
            <person name="Daniel R."/>
        </authorList>
    </citation>
    <scope>NUCLEOTIDE SEQUENCE [LARGE SCALE GENOMIC DNA]</scope>
    <source>
        <strain evidence="4 5">DSM 28571</strain>
    </source>
</reference>
<organism evidence="4 5">
    <name type="scientific">Clostridium oryzae</name>
    <dbReference type="NCBI Taxonomy" id="1450648"/>
    <lineage>
        <taxon>Bacteria</taxon>
        <taxon>Bacillati</taxon>
        <taxon>Bacillota</taxon>
        <taxon>Clostridia</taxon>
        <taxon>Eubacteriales</taxon>
        <taxon>Clostridiaceae</taxon>
        <taxon>Clostridium</taxon>
    </lineage>
</organism>
<sequence>MDRKIRKPTQKRALEKYDKIIDAAFKLFNENGYYNTTTADIAAEANVATGSIYAYFKDKKDIYLQVLKNTSEDFNYPTKDFWIENNDKDLHEPSIVKNLFTKFLKLMLEHHSFSKTFQHELNALKLLDEDIGNLVNKQHMERLSKVIEIINILNISFKSDNDLEIFCYYSNLLVDDACHKILYDDSLTDTDLYLAKCVDMLYALFISTVKLK</sequence>
<evidence type="ECO:0000313" key="4">
    <source>
        <dbReference type="EMBL" id="OPJ64471.1"/>
    </source>
</evidence>
<dbReference type="GO" id="GO:0003677">
    <property type="term" value="F:DNA binding"/>
    <property type="evidence" value="ECO:0007669"/>
    <property type="project" value="UniProtKB-UniRule"/>
</dbReference>
<dbReference type="RefSeq" id="WP_079422119.1">
    <property type="nucleotide sequence ID" value="NZ_MZGV01000004.1"/>
</dbReference>
<dbReference type="OrthoDB" id="9808476at2"/>
<feature type="domain" description="HTH tetR-type" evidence="3">
    <location>
        <begin position="14"/>
        <end position="74"/>
    </location>
</feature>
<gene>
    <name evidence="4" type="primary">fadR_3</name>
    <name evidence="4" type="ORF">CLORY_06650</name>
</gene>
<feature type="DNA-binding region" description="H-T-H motif" evidence="2">
    <location>
        <begin position="37"/>
        <end position="56"/>
    </location>
</feature>
<evidence type="ECO:0000256" key="1">
    <source>
        <dbReference type="ARBA" id="ARBA00023125"/>
    </source>
</evidence>
<accession>A0A1V4IWP8</accession>
<dbReference type="STRING" id="1450648.CLORY_06650"/>
<keyword evidence="5" id="KW-1185">Reference proteome</keyword>
<dbReference type="Proteomes" id="UP000190080">
    <property type="component" value="Unassembled WGS sequence"/>
</dbReference>
<dbReference type="PANTHER" id="PTHR43479">
    <property type="entry name" value="ACREF/ENVCD OPERON REPRESSOR-RELATED"/>
    <property type="match status" value="1"/>
</dbReference>